<evidence type="ECO:0000313" key="3">
    <source>
        <dbReference type="Proteomes" id="UP000217785"/>
    </source>
</evidence>
<gene>
    <name evidence="2" type="ORF">EFBL_0637</name>
</gene>
<dbReference type="Pfam" id="PF01584">
    <property type="entry name" value="CheW"/>
    <property type="match status" value="1"/>
</dbReference>
<keyword evidence="3" id="KW-1185">Reference proteome</keyword>
<dbReference type="AlphaFoldDB" id="A0A292YJU5"/>
<dbReference type="SUPFAM" id="SSF50341">
    <property type="entry name" value="CheW-like"/>
    <property type="match status" value="1"/>
</dbReference>
<sequence>MASIKAIICRVREEEYALDVNQVLSIERIQNIRPLPHTEAYMAGIMQLRGSVIPVVDLKIWLGFEQSEDGNEDQKRIVVTESNGKRLGVIVDAATDVIDIKDELIQTVEMQQGAQEVNHVANLDGRLILMLNIPNLIGQLDISVFANAETA</sequence>
<organism evidence="2 3">
    <name type="scientific">Effusibacillus lacus</name>
    <dbReference type="NCBI Taxonomy" id="1348429"/>
    <lineage>
        <taxon>Bacteria</taxon>
        <taxon>Bacillati</taxon>
        <taxon>Bacillota</taxon>
        <taxon>Bacilli</taxon>
        <taxon>Bacillales</taxon>
        <taxon>Alicyclobacillaceae</taxon>
        <taxon>Effusibacillus</taxon>
    </lineage>
</organism>
<dbReference type="SMART" id="SM00260">
    <property type="entry name" value="CheW"/>
    <property type="match status" value="1"/>
</dbReference>
<dbReference type="Gene3D" id="2.40.50.180">
    <property type="entry name" value="CheA-289, Domain 4"/>
    <property type="match status" value="1"/>
</dbReference>
<evidence type="ECO:0000259" key="1">
    <source>
        <dbReference type="PROSITE" id="PS50851"/>
    </source>
</evidence>
<dbReference type="EMBL" id="BDUF01000011">
    <property type="protein sequence ID" value="GAX89023.1"/>
    <property type="molecule type" value="Genomic_DNA"/>
</dbReference>
<dbReference type="InterPro" id="IPR036061">
    <property type="entry name" value="CheW-like_dom_sf"/>
</dbReference>
<dbReference type="InterPro" id="IPR002545">
    <property type="entry name" value="CheW-lke_dom"/>
</dbReference>
<dbReference type="GO" id="GO:0005829">
    <property type="term" value="C:cytosol"/>
    <property type="evidence" value="ECO:0007669"/>
    <property type="project" value="TreeGrafter"/>
</dbReference>
<name>A0A292YJU5_9BACL</name>
<dbReference type="PANTHER" id="PTHR22617">
    <property type="entry name" value="CHEMOTAXIS SENSOR HISTIDINE KINASE-RELATED"/>
    <property type="match status" value="1"/>
</dbReference>
<comment type="caution">
    <text evidence="2">The sequence shown here is derived from an EMBL/GenBank/DDBJ whole genome shotgun (WGS) entry which is preliminary data.</text>
</comment>
<feature type="domain" description="CheW-like" evidence="1">
    <location>
        <begin position="3"/>
        <end position="142"/>
    </location>
</feature>
<dbReference type="GO" id="GO:0007165">
    <property type="term" value="P:signal transduction"/>
    <property type="evidence" value="ECO:0007669"/>
    <property type="project" value="InterPro"/>
</dbReference>
<dbReference type="RefSeq" id="WP_165912509.1">
    <property type="nucleotide sequence ID" value="NZ_BDUF01000011.1"/>
</dbReference>
<evidence type="ECO:0000313" key="2">
    <source>
        <dbReference type="EMBL" id="GAX89023.1"/>
    </source>
</evidence>
<protein>
    <submittedName>
        <fullName evidence="2">Chemotaxis protein CheW</fullName>
    </submittedName>
</protein>
<dbReference type="PROSITE" id="PS50851">
    <property type="entry name" value="CHEW"/>
    <property type="match status" value="1"/>
</dbReference>
<proteinExistence type="predicted"/>
<dbReference type="GO" id="GO:0006935">
    <property type="term" value="P:chemotaxis"/>
    <property type="evidence" value="ECO:0007669"/>
    <property type="project" value="InterPro"/>
</dbReference>
<reference evidence="3" key="1">
    <citation type="submission" date="2017-07" db="EMBL/GenBank/DDBJ databases">
        <title>Draft genome sequence of Effusibacillus lacus strain skLN1.</title>
        <authorList>
            <person name="Watanabe M."/>
            <person name="Kojima H."/>
            <person name="Fukui M."/>
        </authorList>
    </citation>
    <scope>NUCLEOTIDE SEQUENCE [LARGE SCALE GENOMIC DNA]</scope>
    <source>
        <strain evidence="3">skLN1</strain>
    </source>
</reference>
<dbReference type="Proteomes" id="UP000217785">
    <property type="component" value="Unassembled WGS sequence"/>
</dbReference>
<dbReference type="PANTHER" id="PTHR22617:SF23">
    <property type="entry name" value="CHEMOTAXIS PROTEIN CHEW"/>
    <property type="match status" value="1"/>
</dbReference>
<accession>A0A292YJU5</accession>
<dbReference type="InterPro" id="IPR039315">
    <property type="entry name" value="CheW"/>
</dbReference>
<dbReference type="Gene3D" id="2.30.30.40">
    <property type="entry name" value="SH3 Domains"/>
    <property type="match status" value="1"/>
</dbReference>